<evidence type="ECO:0008006" key="4">
    <source>
        <dbReference type="Google" id="ProtNLM"/>
    </source>
</evidence>
<name>A0ABV8UCE8_9PROT</name>
<accession>A0ABV8UCE8</accession>
<dbReference type="EMBL" id="JBHSCR010000013">
    <property type="protein sequence ID" value="MFC4348541.1"/>
    <property type="molecule type" value="Genomic_DNA"/>
</dbReference>
<keyword evidence="1" id="KW-1133">Transmembrane helix</keyword>
<evidence type="ECO:0000256" key="1">
    <source>
        <dbReference type="SAM" id="Phobius"/>
    </source>
</evidence>
<comment type="caution">
    <text evidence="2">The sequence shown here is derived from an EMBL/GenBank/DDBJ whole genome shotgun (WGS) entry which is preliminary data.</text>
</comment>
<gene>
    <name evidence="2" type="ORF">ACFO5Q_11875</name>
</gene>
<evidence type="ECO:0000313" key="3">
    <source>
        <dbReference type="Proteomes" id="UP001595776"/>
    </source>
</evidence>
<proteinExistence type="predicted"/>
<organism evidence="2 3">
    <name type="scientific">Kordiimonas lipolytica</name>
    <dbReference type="NCBI Taxonomy" id="1662421"/>
    <lineage>
        <taxon>Bacteria</taxon>
        <taxon>Pseudomonadati</taxon>
        <taxon>Pseudomonadota</taxon>
        <taxon>Alphaproteobacteria</taxon>
        <taxon>Kordiimonadales</taxon>
        <taxon>Kordiimonadaceae</taxon>
        <taxon>Kordiimonas</taxon>
    </lineage>
</organism>
<sequence length="158" mass="18086">MHRPKDESPFLPSAPPTPKALRERNTVLVRYFCATLGLGLNLMVPQVGLLILIGACASAYIPPLPETGTWRSHMRNLRRTCILAISMLSFWSLYIFLFDAGILWPNMDRNAGDENLFYYLIVIWGIYACQFWLGIRLLRGVWHASRNRAHPRYAEPAP</sequence>
<protein>
    <recommendedName>
        <fullName evidence="4">Transmembrane protein</fullName>
    </recommendedName>
</protein>
<feature type="transmembrane region" description="Helical" evidence="1">
    <location>
        <begin position="28"/>
        <end position="61"/>
    </location>
</feature>
<dbReference type="RefSeq" id="WP_156431983.1">
    <property type="nucleotide sequence ID" value="NZ_JBHSCR010000013.1"/>
</dbReference>
<feature type="transmembrane region" description="Helical" evidence="1">
    <location>
        <begin position="116"/>
        <end position="138"/>
    </location>
</feature>
<dbReference type="Proteomes" id="UP001595776">
    <property type="component" value="Unassembled WGS sequence"/>
</dbReference>
<keyword evidence="1" id="KW-0472">Membrane</keyword>
<feature type="transmembrane region" description="Helical" evidence="1">
    <location>
        <begin position="82"/>
        <end position="104"/>
    </location>
</feature>
<keyword evidence="3" id="KW-1185">Reference proteome</keyword>
<reference evidence="3" key="1">
    <citation type="journal article" date="2019" name="Int. J. Syst. Evol. Microbiol.">
        <title>The Global Catalogue of Microorganisms (GCM) 10K type strain sequencing project: providing services to taxonomists for standard genome sequencing and annotation.</title>
        <authorList>
            <consortium name="The Broad Institute Genomics Platform"/>
            <consortium name="The Broad Institute Genome Sequencing Center for Infectious Disease"/>
            <person name="Wu L."/>
            <person name="Ma J."/>
        </authorList>
    </citation>
    <scope>NUCLEOTIDE SEQUENCE [LARGE SCALE GENOMIC DNA]</scope>
    <source>
        <strain evidence="3">CGMCC 1.15304</strain>
    </source>
</reference>
<evidence type="ECO:0000313" key="2">
    <source>
        <dbReference type="EMBL" id="MFC4348541.1"/>
    </source>
</evidence>
<keyword evidence="1" id="KW-0812">Transmembrane</keyword>